<dbReference type="FunFam" id="2.60.260.20:FF:000013">
    <property type="entry name" value="DnaJ subfamily B member 11"/>
    <property type="match status" value="1"/>
</dbReference>
<protein>
    <recommendedName>
        <fullName evidence="3">J domain-containing protein</fullName>
    </recommendedName>
</protein>
<feature type="domain" description="J" evidence="3">
    <location>
        <begin position="21"/>
        <end position="86"/>
    </location>
</feature>
<dbReference type="SMART" id="SM00271">
    <property type="entry name" value="DnaJ"/>
    <property type="match status" value="1"/>
</dbReference>
<dbReference type="GO" id="GO:0051082">
    <property type="term" value="F:unfolded protein binding"/>
    <property type="evidence" value="ECO:0007669"/>
    <property type="project" value="InterPro"/>
</dbReference>
<dbReference type="PANTHER" id="PTHR44298:SF1">
    <property type="entry name" value="DNAJ HOMOLOG SUBFAMILY B MEMBER 11"/>
    <property type="match status" value="1"/>
</dbReference>
<dbReference type="Pfam" id="PF00226">
    <property type="entry name" value="DnaJ"/>
    <property type="match status" value="1"/>
</dbReference>
<feature type="chain" id="PRO_5043752323" description="J domain-containing protein" evidence="2">
    <location>
        <begin position="19"/>
        <end position="373"/>
    </location>
</feature>
<evidence type="ECO:0000313" key="5">
    <source>
        <dbReference type="Proteomes" id="UP001497525"/>
    </source>
</evidence>
<keyword evidence="1 2" id="KW-0732">Signal</keyword>
<dbReference type="Proteomes" id="UP001497525">
    <property type="component" value="Unassembled WGS sequence"/>
</dbReference>
<evidence type="ECO:0000313" key="4">
    <source>
        <dbReference type="EMBL" id="CAL5141944.1"/>
    </source>
</evidence>
<dbReference type="PROSITE" id="PS50076">
    <property type="entry name" value="DNAJ_2"/>
    <property type="match status" value="1"/>
</dbReference>
<proteinExistence type="predicted"/>
<feature type="signal peptide" evidence="2">
    <location>
        <begin position="1"/>
        <end position="18"/>
    </location>
</feature>
<gene>
    <name evidence="4" type="ORF">CDAUBV1_LOCUS17233</name>
</gene>
<dbReference type="PRINTS" id="PR00625">
    <property type="entry name" value="JDOMAIN"/>
</dbReference>
<dbReference type="SUPFAM" id="SSF46565">
    <property type="entry name" value="Chaperone J-domain"/>
    <property type="match status" value="1"/>
</dbReference>
<dbReference type="InterPro" id="IPR001623">
    <property type="entry name" value="DnaJ_domain"/>
</dbReference>
<name>A0AAV2TX64_CALDB</name>
<dbReference type="EMBL" id="CAXLJL010000933">
    <property type="protein sequence ID" value="CAL5141944.1"/>
    <property type="molecule type" value="Genomic_DNA"/>
</dbReference>
<evidence type="ECO:0000259" key="3">
    <source>
        <dbReference type="PROSITE" id="PS50076"/>
    </source>
</evidence>
<evidence type="ECO:0000256" key="1">
    <source>
        <dbReference type="ARBA" id="ARBA00022729"/>
    </source>
</evidence>
<dbReference type="InterPro" id="IPR002939">
    <property type="entry name" value="DnaJ_C"/>
</dbReference>
<dbReference type="InterPro" id="IPR051736">
    <property type="entry name" value="DnaJ-B11-like"/>
</dbReference>
<dbReference type="GO" id="GO:0006457">
    <property type="term" value="P:protein folding"/>
    <property type="evidence" value="ECO:0007669"/>
    <property type="project" value="InterPro"/>
</dbReference>
<evidence type="ECO:0000256" key="2">
    <source>
        <dbReference type="SAM" id="SignalP"/>
    </source>
</evidence>
<dbReference type="GO" id="GO:0005783">
    <property type="term" value="C:endoplasmic reticulum"/>
    <property type="evidence" value="ECO:0007669"/>
    <property type="project" value="TreeGrafter"/>
</dbReference>
<dbReference type="InterPro" id="IPR018253">
    <property type="entry name" value="DnaJ_domain_CS"/>
</dbReference>
<dbReference type="AlphaFoldDB" id="A0AAV2TX64"/>
<reference evidence="4" key="1">
    <citation type="submission" date="2024-06" db="EMBL/GenBank/DDBJ databases">
        <authorList>
            <person name="Liu X."/>
            <person name="Lenzi L."/>
            <person name="Haldenby T S."/>
            <person name="Uol C."/>
        </authorList>
    </citation>
    <scope>NUCLEOTIDE SEQUENCE</scope>
</reference>
<dbReference type="GO" id="GO:0051787">
    <property type="term" value="F:misfolded protein binding"/>
    <property type="evidence" value="ECO:0007669"/>
    <property type="project" value="TreeGrafter"/>
</dbReference>
<dbReference type="CDD" id="cd06257">
    <property type="entry name" value="DnaJ"/>
    <property type="match status" value="1"/>
</dbReference>
<dbReference type="Gene3D" id="2.60.260.20">
    <property type="entry name" value="Urease metallochaperone UreE, N-terminal domain"/>
    <property type="match status" value="2"/>
</dbReference>
<dbReference type="Pfam" id="PF01556">
    <property type="entry name" value="DnaJ_C"/>
    <property type="match status" value="1"/>
</dbReference>
<sequence length="373" mass="42998">MRWLPLVIFACLFLAAYSDTDYYKILNVDKKATRKEIKKSYRNLAKKYHPDTNKNDPEAEEKFRQLSEAYEVLNDQEKRDIYDRQGKEGLKQHGVHRGAHPFADFFGFHFDFGQSDSQEALRGDDVTMDLWVTLEELYSGEFVEFTRVKMDKKNAKGTRKCKCRNEMQTTMLGPGQFSMRQVEVCDECPNVELFQDERMIEIEIEPGMADGYIYPFRSEGELHLDGEPGDLNFRIRQQKHRVFHRRGDDLYTNITLSLAESVVGYNLILTHLDGHQVHLESTEMTPPGTVIRKPGEGMPRRENPKARGTLYITVDVHYPTDKHLVDSERAQLFSLLSNHSAPSDGSFTSKKSPAQVYNGLDLILQLHGQKIRA</sequence>
<dbReference type="PANTHER" id="PTHR44298">
    <property type="entry name" value="DNAJ HOMOLOG SUBFAMILY B MEMBER 11"/>
    <property type="match status" value="1"/>
</dbReference>
<dbReference type="CDD" id="cd10747">
    <property type="entry name" value="DnaJ_C"/>
    <property type="match status" value="1"/>
</dbReference>
<dbReference type="PROSITE" id="PS00636">
    <property type="entry name" value="DNAJ_1"/>
    <property type="match status" value="1"/>
</dbReference>
<comment type="caution">
    <text evidence="4">The sequence shown here is derived from an EMBL/GenBank/DDBJ whole genome shotgun (WGS) entry which is preliminary data.</text>
</comment>
<dbReference type="Gene3D" id="1.10.287.110">
    <property type="entry name" value="DnaJ domain"/>
    <property type="match status" value="1"/>
</dbReference>
<dbReference type="InterPro" id="IPR008971">
    <property type="entry name" value="HSP40/DnaJ_pept-bd"/>
</dbReference>
<accession>A0AAV2TX64</accession>
<organism evidence="4 5">
    <name type="scientific">Calicophoron daubneyi</name>
    <name type="common">Rumen fluke</name>
    <name type="synonym">Paramphistomum daubneyi</name>
    <dbReference type="NCBI Taxonomy" id="300641"/>
    <lineage>
        <taxon>Eukaryota</taxon>
        <taxon>Metazoa</taxon>
        <taxon>Spiralia</taxon>
        <taxon>Lophotrochozoa</taxon>
        <taxon>Platyhelminthes</taxon>
        <taxon>Trematoda</taxon>
        <taxon>Digenea</taxon>
        <taxon>Plagiorchiida</taxon>
        <taxon>Pronocephalata</taxon>
        <taxon>Paramphistomoidea</taxon>
        <taxon>Paramphistomidae</taxon>
        <taxon>Calicophoron</taxon>
    </lineage>
</organism>
<dbReference type="InterPro" id="IPR036869">
    <property type="entry name" value="J_dom_sf"/>
</dbReference>
<dbReference type="SUPFAM" id="SSF49493">
    <property type="entry name" value="HSP40/DnaJ peptide-binding domain"/>
    <property type="match status" value="2"/>
</dbReference>